<evidence type="ECO:0008006" key="4">
    <source>
        <dbReference type="Google" id="ProtNLM"/>
    </source>
</evidence>
<name>A0AAV6QWF5_SOLSE</name>
<dbReference type="EMBL" id="JAGKHQ010000015">
    <property type="protein sequence ID" value="KAG7497330.1"/>
    <property type="molecule type" value="Genomic_DNA"/>
</dbReference>
<comment type="caution">
    <text evidence="2">The sequence shown here is derived from an EMBL/GenBank/DDBJ whole genome shotgun (WGS) entry which is preliminary data.</text>
</comment>
<dbReference type="AlphaFoldDB" id="A0AAV6QWF5"/>
<reference evidence="2 3" key="1">
    <citation type="journal article" date="2021" name="Sci. Rep.">
        <title>Chromosome anchoring in Senegalese sole (Solea senegalensis) reveals sex-associated markers and genome rearrangements in flatfish.</title>
        <authorList>
            <person name="Guerrero-Cozar I."/>
            <person name="Gomez-Garrido J."/>
            <person name="Berbel C."/>
            <person name="Martinez-Blanch J.F."/>
            <person name="Alioto T."/>
            <person name="Claros M.G."/>
            <person name="Gagnaire P.A."/>
            <person name="Manchado M."/>
        </authorList>
    </citation>
    <scope>NUCLEOTIDE SEQUENCE [LARGE SCALE GENOMIC DNA]</scope>
    <source>
        <strain evidence="2">Sse05_10M</strain>
    </source>
</reference>
<proteinExistence type="predicted"/>
<evidence type="ECO:0000313" key="2">
    <source>
        <dbReference type="EMBL" id="KAG7497330.1"/>
    </source>
</evidence>
<keyword evidence="3" id="KW-1185">Reference proteome</keyword>
<evidence type="ECO:0000313" key="3">
    <source>
        <dbReference type="Proteomes" id="UP000693946"/>
    </source>
</evidence>
<organism evidence="2 3">
    <name type="scientific">Solea senegalensis</name>
    <name type="common">Senegalese sole</name>
    <dbReference type="NCBI Taxonomy" id="28829"/>
    <lineage>
        <taxon>Eukaryota</taxon>
        <taxon>Metazoa</taxon>
        <taxon>Chordata</taxon>
        <taxon>Craniata</taxon>
        <taxon>Vertebrata</taxon>
        <taxon>Euteleostomi</taxon>
        <taxon>Actinopterygii</taxon>
        <taxon>Neopterygii</taxon>
        <taxon>Teleostei</taxon>
        <taxon>Neoteleostei</taxon>
        <taxon>Acanthomorphata</taxon>
        <taxon>Carangaria</taxon>
        <taxon>Pleuronectiformes</taxon>
        <taxon>Pleuronectoidei</taxon>
        <taxon>Soleidae</taxon>
        <taxon>Solea</taxon>
    </lineage>
</organism>
<gene>
    <name evidence="2" type="ORF">JOB18_035756</name>
</gene>
<accession>A0AAV6QWF5</accession>
<dbReference type="Proteomes" id="UP000693946">
    <property type="component" value="Linkage Group LG3"/>
</dbReference>
<feature type="compositionally biased region" description="Basic residues" evidence="1">
    <location>
        <begin position="76"/>
        <end position="86"/>
    </location>
</feature>
<protein>
    <recommendedName>
        <fullName evidence="4">Secreted protein</fullName>
    </recommendedName>
</protein>
<evidence type="ECO:0000256" key="1">
    <source>
        <dbReference type="SAM" id="MobiDB-lite"/>
    </source>
</evidence>
<sequence length="86" mass="9906">MRYLATTFPIYICVVYGKRGGTHRALSRVFVLGPLVSHTKKCRANLRERSQVLPDVSDNNRSEEARLTANLSQDLRHKHRKEQAPF</sequence>
<feature type="region of interest" description="Disordered" evidence="1">
    <location>
        <begin position="53"/>
        <end position="86"/>
    </location>
</feature>